<evidence type="ECO:0000256" key="1">
    <source>
        <dbReference type="ARBA" id="ARBA00007074"/>
    </source>
</evidence>
<name>A0AAW9HYU7_9ACTO</name>
<evidence type="ECO:0000256" key="2">
    <source>
        <dbReference type="ARBA" id="ARBA00022670"/>
    </source>
</evidence>
<dbReference type="InterPro" id="IPR038765">
    <property type="entry name" value="Papain-like_cys_pep_sf"/>
</dbReference>
<dbReference type="Proteomes" id="UP001281731">
    <property type="component" value="Unassembled WGS sequence"/>
</dbReference>
<dbReference type="PANTHER" id="PTHR47053">
    <property type="entry name" value="MUREIN DD-ENDOPEPTIDASE MEPH-RELATED"/>
    <property type="match status" value="1"/>
</dbReference>
<dbReference type="EMBL" id="JAWNGC010000006">
    <property type="protein sequence ID" value="MDY5155194.1"/>
    <property type="molecule type" value="Genomic_DNA"/>
</dbReference>
<organism evidence="9 10">
    <name type="scientific">Actinotignum urinale</name>
    <dbReference type="NCBI Taxonomy" id="190146"/>
    <lineage>
        <taxon>Bacteria</taxon>
        <taxon>Bacillati</taxon>
        <taxon>Actinomycetota</taxon>
        <taxon>Actinomycetes</taxon>
        <taxon>Actinomycetales</taxon>
        <taxon>Actinomycetaceae</taxon>
        <taxon>Actinotignum</taxon>
    </lineage>
</organism>
<evidence type="ECO:0000256" key="4">
    <source>
        <dbReference type="ARBA" id="ARBA00022807"/>
    </source>
</evidence>
<keyword evidence="5" id="KW-0175">Coiled coil</keyword>
<feature type="region of interest" description="Disordered" evidence="6">
    <location>
        <begin position="263"/>
        <end position="352"/>
    </location>
</feature>
<dbReference type="InterPro" id="IPR000064">
    <property type="entry name" value="NLP_P60_dom"/>
</dbReference>
<evidence type="ECO:0000256" key="6">
    <source>
        <dbReference type="SAM" id="MobiDB-lite"/>
    </source>
</evidence>
<reference evidence="9" key="1">
    <citation type="submission" date="2023-10" db="EMBL/GenBank/DDBJ databases">
        <title>Whole Genome based description of the genera Actinobaculum and Actinotignum reveals a complex phylogenetic relationship within the species included in the genus Actinotignum.</title>
        <authorList>
            <person name="Jensen C.S."/>
            <person name="Dargis R."/>
            <person name="Kemp M."/>
            <person name="Christensen J.J."/>
        </authorList>
    </citation>
    <scope>NUCLEOTIDE SEQUENCE</scope>
    <source>
        <strain evidence="9">SLA_B511</strain>
    </source>
</reference>
<evidence type="ECO:0000256" key="3">
    <source>
        <dbReference type="ARBA" id="ARBA00022801"/>
    </source>
</evidence>
<dbReference type="InterPro" id="IPR051202">
    <property type="entry name" value="Peptidase_C40"/>
</dbReference>
<sequence>MNISKGKIVKVSPRKAVALLAATSLGFSVIPSTFADDVSDEEIRVAKNAENATAQSIAGLEAQLAGLSAQAEMARTNVVQKEAAALATQEKLEEAIGLAEDAQIAANNARGNAQATQKELGRISSAMYRDSSTRFSTASAFFGATSLRDAQDRHRAFRTAGQVTDQKLQKYEATRDIANNLQKEADKKAEEQGKVAARAERLAVSAQKAAEGLNAKLAEISTQREALFVQLAAQKGTTAELERMQQEQKEAVARAAAEAERKRIEEEAAANATATAERERQENEENAKAENRRAAIEAQRQVAAQRERERAQQEEQQRRQEQSRPARPARGWEPDDASSSNSNASVIPAPSGIGGDIVRYARQFAGTPYVWGGTTPRGWDCSGFTSYIYRKFGVNLPRTSGAQRGAGREIPASQARPGDLLWWPGHVGIYTGNGMHIAARNPAKGTGEAPIWGNPRYIRVIG</sequence>
<evidence type="ECO:0000313" key="10">
    <source>
        <dbReference type="Proteomes" id="UP001281731"/>
    </source>
</evidence>
<feature type="chain" id="PRO_5043600473" evidence="7">
    <location>
        <begin position="36"/>
        <end position="462"/>
    </location>
</feature>
<feature type="coiled-coil region" evidence="5">
    <location>
        <begin position="57"/>
        <end position="119"/>
    </location>
</feature>
<dbReference type="RefSeq" id="WP_320756589.1">
    <property type="nucleotide sequence ID" value="NZ_CP171105.1"/>
</dbReference>
<dbReference type="GO" id="GO:0008234">
    <property type="term" value="F:cysteine-type peptidase activity"/>
    <property type="evidence" value="ECO:0007669"/>
    <property type="project" value="UniProtKB-KW"/>
</dbReference>
<feature type="signal peptide" evidence="7">
    <location>
        <begin position="1"/>
        <end position="35"/>
    </location>
</feature>
<evidence type="ECO:0000259" key="8">
    <source>
        <dbReference type="PROSITE" id="PS51935"/>
    </source>
</evidence>
<dbReference type="PANTHER" id="PTHR47053:SF1">
    <property type="entry name" value="MUREIN DD-ENDOPEPTIDASE MEPH-RELATED"/>
    <property type="match status" value="1"/>
</dbReference>
<gene>
    <name evidence="9" type="ORF">R6G80_05575</name>
</gene>
<dbReference type="Gene3D" id="3.90.1720.10">
    <property type="entry name" value="endopeptidase domain like (from Nostoc punctiforme)"/>
    <property type="match status" value="1"/>
</dbReference>
<protein>
    <submittedName>
        <fullName evidence="9">NlpC/P60 family protein</fullName>
    </submittedName>
</protein>
<keyword evidence="7" id="KW-0732">Signal</keyword>
<evidence type="ECO:0000256" key="7">
    <source>
        <dbReference type="SAM" id="SignalP"/>
    </source>
</evidence>
<keyword evidence="2" id="KW-0645">Protease</keyword>
<comment type="caution">
    <text evidence="9">The sequence shown here is derived from an EMBL/GenBank/DDBJ whole genome shotgun (WGS) entry which is preliminary data.</text>
</comment>
<dbReference type="Pfam" id="PF00877">
    <property type="entry name" value="NLPC_P60"/>
    <property type="match status" value="1"/>
</dbReference>
<keyword evidence="3" id="KW-0378">Hydrolase</keyword>
<dbReference type="SUPFAM" id="SSF54001">
    <property type="entry name" value="Cysteine proteinases"/>
    <property type="match status" value="1"/>
</dbReference>
<comment type="similarity">
    <text evidence="1">Belongs to the peptidase C40 family.</text>
</comment>
<dbReference type="GO" id="GO:0006508">
    <property type="term" value="P:proteolysis"/>
    <property type="evidence" value="ECO:0007669"/>
    <property type="project" value="UniProtKB-KW"/>
</dbReference>
<evidence type="ECO:0000313" key="9">
    <source>
        <dbReference type="EMBL" id="MDY5155194.1"/>
    </source>
</evidence>
<dbReference type="AlphaFoldDB" id="A0AAW9HYU7"/>
<dbReference type="PROSITE" id="PS51935">
    <property type="entry name" value="NLPC_P60"/>
    <property type="match status" value="1"/>
</dbReference>
<accession>A0AAW9HYU7</accession>
<keyword evidence="4" id="KW-0788">Thiol protease</keyword>
<feature type="domain" description="NlpC/P60" evidence="8">
    <location>
        <begin position="351"/>
        <end position="462"/>
    </location>
</feature>
<evidence type="ECO:0000256" key="5">
    <source>
        <dbReference type="SAM" id="Coils"/>
    </source>
</evidence>
<feature type="compositionally biased region" description="Basic and acidic residues" evidence="6">
    <location>
        <begin position="305"/>
        <end position="324"/>
    </location>
</feature>
<proteinExistence type="inferred from homology"/>
<feature type="compositionally biased region" description="Basic and acidic residues" evidence="6">
    <location>
        <begin position="276"/>
        <end position="295"/>
    </location>
</feature>